<accession>A0A2K1JRM5</accession>
<reference evidence="2" key="3">
    <citation type="submission" date="2020-12" db="UniProtKB">
        <authorList>
            <consortium name="EnsemblPlants"/>
        </authorList>
    </citation>
    <scope>IDENTIFICATION</scope>
</reference>
<evidence type="ECO:0000313" key="1">
    <source>
        <dbReference type="EMBL" id="PNR44181.1"/>
    </source>
</evidence>
<dbReference type="InParanoid" id="A0A2K1JRM5"/>
<dbReference type="Proteomes" id="UP000006727">
    <property type="component" value="Chromosome 12"/>
</dbReference>
<dbReference type="Gramene" id="Pp3c12_21610V3.1">
    <property type="protein sequence ID" value="PAC:32972493.CDS.1"/>
    <property type="gene ID" value="Pp3c12_21610"/>
</dbReference>
<proteinExistence type="predicted"/>
<gene>
    <name evidence="1" type="ORF">PHYPA_016565</name>
</gene>
<protein>
    <submittedName>
        <fullName evidence="1 2">Uncharacterized protein</fullName>
    </submittedName>
</protein>
<evidence type="ECO:0000313" key="3">
    <source>
        <dbReference type="Proteomes" id="UP000006727"/>
    </source>
</evidence>
<dbReference type="EMBL" id="ABEU02000012">
    <property type="protein sequence ID" value="PNR44181.1"/>
    <property type="molecule type" value="Genomic_DNA"/>
</dbReference>
<reference evidence="1 3" key="2">
    <citation type="journal article" date="2018" name="Plant J.">
        <title>The Physcomitrella patens chromosome-scale assembly reveals moss genome structure and evolution.</title>
        <authorList>
            <person name="Lang D."/>
            <person name="Ullrich K.K."/>
            <person name="Murat F."/>
            <person name="Fuchs J."/>
            <person name="Jenkins J."/>
            <person name="Haas F.B."/>
            <person name="Piednoel M."/>
            <person name="Gundlach H."/>
            <person name="Van Bel M."/>
            <person name="Meyberg R."/>
            <person name="Vives C."/>
            <person name="Morata J."/>
            <person name="Symeonidi A."/>
            <person name="Hiss M."/>
            <person name="Muchero W."/>
            <person name="Kamisugi Y."/>
            <person name="Saleh O."/>
            <person name="Blanc G."/>
            <person name="Decker E.L."/>
            <person name="van Gessel N."/>
            <person name="Grimwood J."/>
            <person name="Hayes R.D."/>
            <person name="Graham S.W."/>
            <person name="Gunter L.E."/>
            <person name="McDaniel S.F."/>
            <person name="Hoernstein S.N.W."/>
            <person name="Larsson A."/>
            <person name="Li F.W."/>
            <person name="Perroud P.F."/>
            <person name="Phillips J."/>
            <person name="Ranjan P."/>
            <person name="Rokshar D.S."/>
            <person name="Rothfels C.J."/>
            <person name="Schneider L."/>
            <person name="Shu S."/>
            <person name="Stevenson D.W."/>
            <person name="Thummler F."/>
            <person name="Tillich M."/>
            <person name="Villarreal Aguilar J.C."/>
            <person name="Widiez T."/>
            <person name="Wong G.K."/>
            <person name="Wymore A."/>
            <person name="Zhang Y."/>
            <person name="Zimmer A.D."/>
            <person name="Quatrano R.S."/>
            <person name="Mayer K.F.X."/>
            <person name="Goodstein D."/>
            <person name="Casacuberta J.M."/>
            <person name="Vandepoele K."/>
            <person name="Reski R."/>
            <person name="Cuming A.C."/>
            <person name="Tuskan G.A."/>
            <person name="Maumus F."/>
            <person name="Salse J."/>
            <person name="Schmutz J."/>
            <person name="Rensing S.A."/>
        </authorList>
    </citation>
    <scope>NUCLEOTIDE SEQUENCE [LARGE SCALE GENOMIC DNA]</scope>
    <source>
        <strain evidence="2 3">cv. Gransden 2004</strain>
    </source>
</reference>
<reference evidence="1 3" key="1">
    <citation type="journal article" date="2008" name="Science">
        <title>The Physcomitrella genome reveals evolutionary insights into the conquest of land by plants.</title>
        <authorList>
            <person name="Rensing S."/>
            <person name="Lang D."/>
            <person name="Zimmer A."/>
            <person name="Terry A."/>
            <person name="Salamov A."/>
            <person name="Shapiro H."/>
            <person name="Nishiyama T."/>
            <person name="Perroud P.-F."/>
            <person name="Lindquist E."/>
            <person name="Kamisugi Y."/>
            <person name="Tanahashi T."/>
            <person name="Sakakibara K."/>
            <person name="Fujita T."/>
            <person name="Oishi K."/>
            <person name="Shin-I T."/>
            <person name="Kuroki Y."/>
            <person name="Toyoda A."/>
            <person name="Suzuki Y."/>
            <person name="Hashimoto A."/>
            <person name="Yamaguchi K."/>
            <person name="Sugano A."/>
            <person name="Kohara Y."/>
            <person name="Fujiyama A."/>
            <person name="Anterola A."/>
            <person name="Aoki S."/>
            <person name="Ashton N."/>
            <person name="Barbazuk W.B."/>
            <person name="Barker E."/>
            <person name="Bennetzen J."/>
            <person name="Bezanilla M."/>
            <person name="Blankenship R."/>
            <person name="Cho S.H."/>
            <person name="Dutcher S."/>
            <person name="Estelle M."/>
            <person name="Fawcett J.A."/>
            <person name="Gundlach H."/>
            <person name="Hanada K."/>
            <person name="Heyl A."/>
            <person name="Hicks K.A."/>
            <person name="Hugh J."/>
            <person name="Lohr M."/>
            <person name="Mayer K."/>
            <person name="Melkozernov A."/>
            <person name="Murata T."/>
            <person name="Nelson D."/>
            <person name="Pils B."/>
            <person name="Prigge M."/>
            <person name="Reiss B."/>
            <person name="Renner T."/>
            <person name="Rombauts S."/>
            <person name="Rushton P."/>
            <person name="Sanderfoot A."/>
            <person name="Schween G."/>
            <person name="Shiu S.-H."/>
            <person name="Stueber K."/>
            <person name="Theodoulou F.L."/>
            <person name="Tu H."/>
            <person name="Van de Peer Y."/>
            <person name="Verrier P.J."/>
            <person name="Waters E."/>
            <person name="Wood A."/>
            <person name="Yang L."/>
            <person name="Cove D."/>
            <person name="Cuming A."/>
            <person name="Hasebe M."/>
            <person name="Lucas S."/>
            <person name="Mishler D.B."/>
            <person name="Reski R."/>
            <person name="Grigoriev I."/>
            <person name="Quatrano R.S."/>
            <person name="Boore J.L."/>
        </authorList>
    </citation>
    <scope>NUCLEOTIDE SEQUENCE [LARGE SCALE GENOMIC DNA]</scope>
    <source>
        <strain evidence="2 3">cv. Gransden 2004</strain>
    </source>
</reference>
<dbReference type="EnsemblPlants" id="Pp3c12_21610V3.2">
    <property type="protein sequence ID" value="PAC:32972494.CDS.1"/>
    <property type="gene ID" value="Pp3c12_21610"/>
</dbReference>
<dbReference type="AlphaFoldDB" id="A0A2K1JRM5"/>
<dbReference type="Gramene" id="Pp3c12_21610V3.3">
    <property type="protein sequence ID" value="PAC:32972495.CDS.1"/>
    <property type="gene ID" value="Pp3c12_21610"/>
</dbReference>
<dbReference type="EnsemblPlants" id="Pp3c12_21610V3.3">
    <property type="protein sequence ID" value="PAC:32972495.CDS.1"/>
    <property type="gene ID" value="Pp3c12_21610"/>
</dbReference>
<dbReference type="EnsemblPlants" id="Pp3c12_21610V3.1">
    <property type="protein sequence ID" value="PAC:32972493.CDS.1"/>
    <property type="gene ID" value="Pp3c12_21610"/>
</dbReference>
<dbReference type="Gramene" id="Pp3c12_21610V3.2">
    <property type="protein sequence ID" value="PAC:32972494.CDS.1"/>
    <property type="gene ID" value="Pp3c12_21610"/>
</dbReference>
<name>A0A2K1JRM5_PHYPA</name>
<keyword evidence="3" id="KW-1185">Reference proteome</keyword>
<sequence>MWNFELEFVGLTSFGSIAWATAFHSSTTLTTMRDWDLEKPECPRLLCLAPAAEISTRVSSIHRFEW</sequence>
<organism evidence="1">
    <name type="scientific">Physcomitrium patens</name>
    <name type="common">Spreading-leaved earth moss</name>
    <name type="synonym">Physcomitrella patens</name>
    <dbReference type="NCBI Taxonomy" id="3218"/>
    <lineage>
        <taxon>Eukaryota</taxon>
        <taxon>Viridiplantae</taxon>
        <taxon>Streptophyta</taxon>
        <taxon>Embryophyta</taxon>
        <taxon>Bryophyta</taxon>
        <taxon>Bryophytina</taxon>
        <taxon>Bryopsida</taxon>
        <taxon>Funariidae</taxon>
        <taxon>Funariales</taxon>
        <taxon>Funariaceae</taxon>
        <taxon>Physcomitrium</taxon>
    </lineage>
</organism>
<evidence type="ECO:0000313" key="2">
    <source>
        <dbReference type="EnsemblPlants" id="PAC:32972493.CDS.1"/>
    </source>
</evidence>